<accession>A0A653A938</accession>
<dbReference type="AlphaFoldDB" id="A0A653A938"/>
<dbReference type="Gene3D" id="1.10.1200.10">
    <property type="entry name" value="ACP-like"/>
    <property type="match status" value="1"/>
</dbReference>
<evidence type="ECO:0000313" key="1">
    <source>
        <dbReference type="EMBL" id="VBB44596.1"/>
    </source>
</evidence>
<organism evidence="1">
    <name type="scientific">uncultured Paludibacter sp</name>
    <dbReference type="NCBI Taxonomy" id="497635"/>
    <lineage>
        <taxon>Bacteria</taxon>
        <taxon>Pseudomonadati</taxon>
        <taxon>Bacteroidota</taxon>
        <taxon>Bacteroidia</taxon>
        <taxon>Bacteroidales</taxon>
        <taxon>Paludibacteraceae</taxon>
        <taxon>Paludibacter</taxon>
        <taxon>environmental samples</taxon>
    </lineage>
</organism>
<protein>
    <submittedName>
        <fullName evidence="1">Putative acyl carrier protein</fullName>
    </submittedName>
</protein>
<reference evidence="1" key="1">
    <citation type="submission" date="2018-07" db="EMBL/GenBank/DDBJ databases">
        <authorList>
            <consortium name="Genoscope - CEA"/>
            <person name="William W."/>
        </authorList>
    </citation>
    <scope>NUCLEOTIDE SEQUENCE</scope>
    <source>
        <strain evidence="1">IK1</strain>
    </source>
</reference>
<dbReference type="SUPFAM" id="SSF47336">
    <property type="entry name" value="ACP-like"/>
    <property type="match status" value="1"/>
</dbReference>
<name>A0A653A938_9BACT</name>
<dbReference type="EMBL" id="UPXZ01000019">
    <property type="protein sequence ID" value="VBB44596.1"/>
    <property type="molecule type" value="Genomic_DNA"/>
</dbReference>
<gene>
    <name evidence="1" type="ORF">TRIP_D260010</name>
</gene>
<sequence>MDKQEFIKNFGNQFDDTDTSVFTMETRFRELEEWSSLVALAVLNMIAKKYEVKLTPDEMKPTKTIQELYDLVLSKK</sequence>
<proteinExistence type="predicted"/>
<dbReference type="InterPro" id="IPR036736">
    <property type="entry name" value="ACP-like_sf"/>
</dbReference>